<evidence type="ECO:0000256" key="1">
    <source>
        <dbReference type="SAM" id="Coils"/>
    </source>
</evidence>
<dbReference type="EMBL" id="JBHSAJ010000015">
    <property type="protein sequence ID" value="MFC3934250.1"/>
    <property type="molecule type" value="Genomic_DNA"/>
</dbReference>
<feature type="coiled-coil region" evidence="1">
    <location>
        <begin position="50"/>
        <end position="77"/>
    </location>
</feature>
<accession>A0ABV8D7A2</accession>
<feature type="region of interest" description="Disordered" evidence="2">
    <location>
        <begin position="132"/>
        <end position="154"/>
    </location>
</feature>
<reference evidence="4" key="1">
    <citation type="journal article" date="2019" name="Int. J. Syst. Evol. Microbiol.">
        <title>The Global Catalogue of Microorganisms (GCM) 10K type strain sequencing project: providing services to taxonomists for standard genome sequencing and annotation.</title>
        <authorList>
            <consortium name="The Broad Institute Genomics Platform"/>
            <consortium name="The Broad Institute Genome Sequencing Center for Infectious Disease"/>
            <person name="Wu L."/>
            <person name="Ma J."/>
        </authorList>
    </citation>
    <scope>NUCLEOTIDE SEQUENCE [LARGE SCALE GENOMIC DNA]</scope>
    <source>
        <strain evidence="4">CCUG 2113</strain>
    </source>
</reference>
<protein>
    <submittedName>
        <fullName evidence="3">CopG family transcriptional regulator</fullName>
    </submittedName>
</protein>
<evidence type="ECO:0000256" key="2">
    <source>
        <dbReference type="SAM" id="MobiDB-lite"/>
    </source>
</evidence>
<dbReference type="Proteomes" id="UP001595693">
    <property type="component" value="Unassembled WGS sequence"/>
</dbReference>
<dbReference type="RefSeq" id="WP_252635701.1">
    <property type="nucleotide sequence ID" value="NZ_JAMXAX010000049.1"/>
</dbReference>
<proteinExistence type="predicted"/>
<organism evidence="3 4">
    <name type="scientific">Acidovorax facilis</name>
    <dbReference type="NCBI Taxonomy" id="12917"/>
    <lineage>
        <taxon>Bacteria</taxon>
        <taxon>Pseudomonadati</taxon>
        <taxon>Pseudomonadota</taxon>
        <taxon>Betaproteobacteria</taxon>
        <taxon>Burkholderiales</taxon>
        <taxon>Comamonadaceae</taxon>
        <taxon>Acidovorax</taxon>
    </lineage>
</organism>
<keyword evidence="4" id="KW-1185">Reference proteome</keyword>
<evidence type="ECO:0000313" key="4">
    <source>
        <dbReference type="Proteomes" id="UP001595693"/>
    </source>
</evidence>
<evidence type="ECO:0000313" key="3">
    <source>
        <dbReference type="EMBL" id="MFC3934250.1"/>
    </source>
</evidence>
<keyword evidence="1" id="KW-0175">Coiled coil</keyword>
<gene>
    <name evidence="3" type="ORF">ACFOW3_06395</name>
</gene>
<name>A0ABV8D7A2_9BURK</name>
<sequence>MTRARLNIFVEPEHARRLEDLSLHRGVSKSSVIAAALASFLSPDATDQREAATVKRLDRLSRQFERLERDQAILIETVALYLRHYLTVALPVPEQQQEALRAQGRARYAQFIEQLARHIQRGRSLVREIHEENGPLDGDAPVASVAPDGGEGGA</sequence>
<comment type="caution">
    <text evidence="3">The sequence shown here is derived from an EMBL/GenBank/DDBJ whole genome shotgun (WGS) entry which is preliminary data.</text>
</comment>